<evidence type="ECO:0000256" key="2">
    <source>
        <dbReference type="ARBA" id="ARBA00022630"/>
    </source>
</evidence>
<feature type="domain" description="Pyridoxine 5'-phosphate oxidase dimerisation C-terminal" evidence="8">
    <location>
        <begin position="178"/>
        <end position="225"/>
    </location>
</feature>
<dbReference type="Gene3D" id="2.30.110.10">
    <property type="entry name" value="Electron Transport, Fmn-binding Protein, Chain A"/>
    <property type="match status" value="1"/>
</dbReference>
<keyword evidence="4 5" id="KW-0560">Oxidoreductase</keyword>
<dbReference type="Pfam" id="PF01243">
    <property type="entry name" value="PNPOx_N"/>
    <property type="match status" value="1"/>
</dbReference>
<comment type="function">
    <text evidence="5">Catalyzes the oxidation of either pyridoxine 5'-phosphate (PNP) or pyridoxamine 5'-phosphate (PMP) into pyridoxal 5'-phosphate (PLP).</text>
</comment>
<evidence type="ECO:0000256" key="3">
    <source>
        <dbReference type="ARBA" id="ARBA00022643"/>
    </source>
</evidence>
<dbReference type="InterPro" id="IPR000659">
    <property type="entry name" value="Pyridox_Oxase"/>
</dbReference>
<dbReference type="PROSITE" id="PS01064">
    <property type="entry name" value="PYRIDOX_OXIDASE"/>
    <property type="match status" value="1"/>
</dbReference>
<comment type="similarity">
    <text evidence="1 5">Belongs to the pyridoxamine 5'-phosphate oxidase family.</text>
</comment>
<evidence type="ECO:0000256" key="1">
    <source>
        <dbReference type="ARBA" id="ARBA00007301"/>
    </source>
</evidence>
<feature type="binding site" evidence="5">
    <location>
        <position position="129"/>
    </location>
    <ligand>
        <name>substrate</name>
    </ligand>
</feature>
<comment type="pathway">
    <text evidence="5">Cofactor metabolism; pyridoxal 5'-phosphate salvage; pyridoxal 5'-phosphate from pyridoxine 5'-phosphate: step 1/1.</text>
</comment>
<dbReference type="GO" id="GO:0004733">
    <property type="term" value="F:pyridoxamine phosphate oxidase activity"/>
    <property type="evidence" value="ECO:0007669"/>
    <property type="project" value="UniProtKB-UniRule"/>
</dbReference>
<comment type="cofactor">
    <cofactor evidence="5 6">
        <name>FMN</name>
        <dbReference type="ChEBI" id="CHEBI:58210"/>
    </cofactor>
    <text evidence="5 6">Binds 1 FMN per subunit.</text>
</comment>
<dbReference type="UniPathway" id="UPA01068">
    <property type="reaction ID" value="UER00304"/>
</dbReference>
<dbReference type="EMBL" id="VFOP01000001">
    <property type="protein sequence ID" value="TQL52165.1"/>
    <property type="molecule type" value="Genomic_DNA"/>
</dbReference>
<evidence type="ECO:0000256" key="4">
    <source>
        <dbReference type="ARBA" id="ARBA00023002"/>
    </source>
</evidence>
<dbReference type="InterPro" id="IPR012349">
    <property type="entry name" value="Split_barrel_FMN-bd"/>
</dbReference>
<comment type="pathway">
    <text evidence="5">Cofactor metabolism; pyridoxal 5'-phosphate salvage; pyridoxal 5'-phosphate from pyridoxamine 5'-phosphate: step 1/1.</text>
</comment>
<feature type="domain" description="Pyridoxamine 5'-phosphate oxidase N-terminal" evidence="7">
    <location>
        <begin position="44"/>
        <end position="157"/>
    </location>
</feature>
<evidence type="ECO:0000259" key="8">
    <source>
        <dbReference type="Pfam" id="PF10590"/>
    </source>
</evidence>
<proteinExistence type="inferred from homology"/>
<feature type="binding site" evidence="5">
    <location>
        <begin position="197"/>
        <end position="199"/>
    </location>
    <ligand>
        <name>substrate</name>
    </ligand>
</feature>
<feature type="binding site" evidence="5 6">
    <location>
        <position position="85"/>
    </location>
    <ligand>
        <name>FMN</name>
        <dbReference type="ChEBI" id="CHEBI:58210"/>
    </ligand>
</feature>
<keyword evidence="3 5" id="KW-0288">FMN</keyword>
<comment type="catalytic activity">
    <reaction evidence="5">
        <text>pyridoxamine 5'-phosphate + O2 + H2O = pyridoxal 5'-phosphate + H2O2 + NH4(+)</text>
        <dbReference type="Rhea" id="RHEA:15817"/>
        <dbReference type="ChEBI" id="CHEBI:15377"/>
        <dbReference type="ChEBI" id="CHEBI:15379"/>
        <dbReference type="ChEBI" id="CHEBI:16240"/>
        <dbReference type="ChEBI" id="CHEBI:28938"/>
        <dbReference type="ChEBI" id="CHEBI:58451"/>
        <dbReference type="ChEBI" id="CHEBI:597326"/>
        <dbReference type="EC" id="1.4.3.5"/>
    </reaction>
</comment>
<keyword evidence="10" id="KW-1185">Reference proteome</keyword>
<dbReference type="InterPro" id="IPR019740">
    <property type="entry name" value="Pyridox_Oxase_CS"/>
</dbReference>
<keyword evidence="2 5" id="KW-0285">Flavoprotein</keyword>
<dbReference type="PANTHER" id="PTHR10851:SF0">
    <property type="entry name" value="PYRIDOXINE-5'-PHOSPHATE OXIDASE"/>
    <property type="match status" value="1"/>
</dbReference>
<evidence type="ECO:0000256" key="6">
    <source>
        <dbReference type="PIRSR" id="PIRSR000190-2"/>
    </source>
</evidence>
<dbReference type="GO" id="GO:0008615">
    <property type="term" value="P:pyridoxine biosynthetic process"/>
    <property type="evidence" value="ECO:0007669"/>
    <property type="project" value="UniProtKB-UniRule"/>
</dbReference>
<evidence type="ECO:0000256" key="5">
    <source>
        <dbReference type="HAMAP-Rule" id="MF_01629"/>
    </source>
</evidence>
<feature type="binding site" evidence="5 6">
    <location>
        <begin position="142"/>
        <end position="143"/>
    </location>
    <ligand>
        <name>FMN</name>
        <dbReference type="ChEBI" id="CHEBI:58210"/>
    </ligand>
</feature>
<evidence type="ECO:0000313" key="9">
    <source>
        <dbReference type="EMBL" id="TQL52165.1"/>
    </source>
</evidence>
<dbReference type="GO" id="GO:0010181">
    <property type="term" value="F:FMN binding"/>
    <property type="evidence" value="ECO:0007669"/>
    <property type="project" value="UniProtKB-UniRule"/>
</dbReference>
<dbReference type="RefSeq" id="WP_141786075.1">
    <property type="nucleotide sequence ID" value="NZ_BAAAIK010000001.1"/>
</dbReference>
<comment type="caution">
    <text evidence="9">The sequence shown here is derived from an EMBL/GenBank/DDBJ whole genome shotgun (WGS) entry which is preliminary data.</text>
</comment>
<dbReference type="SUPFAM" id="SSF50475">
    <property type="entry name" value="FMN-binding split barrel"/>
    <property type="match status" value="1"/>
</dbReference>
<comment type="subunit">
    <text evidence="5">Homodimer.</text>
</comment>
<feature type="binding site" evidence="5 6">
    <location>
        <position position="191"/>
    </location>
    <ligand>
        <name>FMN</name>
        <dbReference type="ChEBI" id="CHEBI:58210"/>
    </ligand>
</feature>
<gene>
    <name evidence="5" type="primary">pdxH</name>
    <name evidence="9" type="ORF">FB467_3343</name>
</gene>
<dbReference type="OrthoDB" id="9780392at2"/>
<organism evidence="9 10">
    <name type="scientific">Ornithinicoccus hortensis</name>
    <dbReference type="NCBI Taxonomy" id="82346"/>
    <lineage>
        <taxon>Bacteria</taxon>
        <taxon>Bacillati</taxon>
        <taxon>Actinomycetota</taxon>
        <taxon>Actinomycetes</taxon>
        <taxon>Micrococcales</taxon>
        <taxon>Intrasporangiaceae</taxon>
        <taxon>Ornithinicoccus</taxon>
    </lineage>
</organism>
<dbReference type="Pfam" id="PF10590">
    <property type="entry name" value="PNP_phzG_C"/>
    <property type="match status" value="1"/>
</dbReference>
<reference evidence="9 10" key="1">
    <citation type="submission" date="2019-06" db="EMBL/GenBank/DDBJ databases">
        <title>Sequencing the genomes of 1000 actinobacteria strains.</title>
        <authorList>
            <person name="Klenk H.-P."/>
        </authorList>
    </citation>
    <scope>NUCLEOTIDE SEQUENCE [LARGE SCALE GENOMIC DNA]</scope>
    <source>
        <strain evidence="9 10">DSM 12335</strain>
    </source>
</reference>
<name>A0A542YVQ9_9MICO</name>
<dbReference type="InterPro" id="IPR011576">
    <property type="entry name" value="Pyridox_Oxase_N"/>
</dbReference>
<dbReference type="HAMAP" id="MF_01629">
    <property type="entry name" value="PdxH"/>
    <property type="match status" value="1"/>
</dbReference>
<feature type="binding site" evidence="5 6">
    <location>
        <position position="201"/>
    </location>
    <ligand>
        <name>FMN</name>
        <dbReference type="ChEBI" id="CHEBI:58210"/>
    </ligand>
</feature>
<feature type="binding site" evidence="5">
    <location>
        <position position="125"/>
    </location>
    <ligand>
        <name>substrate</name>
    </ligand>
</feature>
<keyword evidence="5" id="KW-0664">Pyridoxine biosynthesis</keyword>
<accession>A0A542YVQ9</accession>
<dbReference type="PIRSF" id="PIRSF000190">
    <property type="entry name" value="Pyd_amn-ph_oxd"/>
    <property type="match status" value="1"/>
</dbReference>
<dbReference type="NCBIfam" id="NF004231">
    <property type="entry name" value="PRK05679.1"/>
    <property type="match status" value="1"/>
</dbReference>
<protein>
    <recommendedName>
        <fullName evidence="5">Pyridoxine/pyridoxamine 5'-phosphate oxidase</fullName>
        <ecNumber evidence="5">1.4.3.5</ecNumber>
    </recommendedName>
    <alternativeName>
        <fullName evidence="5">PNP/PMP oxidase</fullName>
        <shortName evidence="5">PNPOx</shortName>
    </alternativeName>
    <alternativeName>
        <fullName evidence="5">Pyridoxal 5'-phosphate synthase</fullName>
    </alternativeName>
</protein>
<feature type="binding site" evidence="5">
    <location>
        <begin position="63"/>
        <end position="68"/>
    </location>
    <ligand>
        <name>FMN</name>
        <dbReference type="ChEBI" id="CHEBI:58210"/>
    </ligand>
</feature>
<dbReference type="Proteomes" id="UP000319516">
    <property type="component" value="Unassembled WGS sequence"/>
</dbReference>
<evidence type="ECO:0000313" key="10">
    <source>
        <dbReference type="Proteomes" id="UP000319516"/>
    </source>
</evidence>
<dbReference type="EC" id="1.4.3.5" evidence="5"/>
<dbReference type="AlphaFoldDB" id="A0A542YVQ9"/>
<comment type="catalytic activity">
    <reaction evidence="5">
        <text>pyridoxine 5'-phosphate + O2 = pyridoxal 5'-phosphate + H2O2</text>
        <dbReference type="Rhea" id="RHEA:15149"/>
        <dbReference type="ChEBI" id="CHEBI:15379"/>
        <dbReference type="ChEBI" id="CHEBI:16240"/>
        <dbReference type="ChEBI" id="CHEBI:58589"/>
        <dbReference type="ChEBI" id="CHEBI:597326"/>
        <dbReference type="EC" id="1.4.3.5"/>
    </reaction>
</comment>
<dbReference type="PANTHER" id="PTHR10851">
    <property type="entry name" value="PYRIDOXINE-5-PHOSPHATE OXIDASE"/>
    <property type="match status" value="1"/>
</dbReference>
<dbReference type="NCBIfam" id="TIGR00558">
    <property type="entry name" value="pdxH"/>
    <property type="match status" value="1"/>
</dbReference>
<evidence type="ECO:0000259" key="7">
    <source>
        <dbReference type="Pfam" id="PF01243"/>
    </source>
</evidence>
<comment type="caution">
    <text evidence="5">Lacks conserved residue(s) required for the propagation of feature annotation.</text>
</comment>
<feature type="binding site" evidence="5">
    <location>
        <position position="68"/>
    </location>
    <ligand>
        <name>substrate</name>
    </ligand>
</feature>
<dbReference type="InterPro" id="IPR019576">
    <property type="entry name" value="Pyridoxamine_oxidase_dimer_C"/>
</dbReference>
<sequence length="225" mass="24760">MTGDRIDYEGDGLAEADLADNPYDQVTAWVDAAVARQQDLGDVPEPAALSVATVDEDGRPDVRTVLMRFLDPRGPGFVTNLASTKGRQLRAHPAVAASLTWPSMFRAVRFRGSAEEIPEAEVTAYFRQRPWGARISAWASAQSQPVGSREDLEAAFAGYAERYPDHGGATDVPVPPEWGAFRIVPDRVEFWGGRRNRLHDRLVFTREGTGDLADAGAWRVTRLQP</sequence>